<feature type="domain" description="Enoyl reductase (ER)" evidence="6">
    <location>
        <begin position="35"/>
        <end position="373"/>
    </location>
</feature>
<dbReference type="PROSITE" id="PS00059">
    <property type="entry name" value="ADH_ZINC"/>
    <property type="match status" value="1"/>
</dbReference>
<evidence type="ECO:0000313" key="7">
    <source>
        <dbReference type="EMBL" id="SFQ15073.1"/>
    </source>
</evidence>
<dbReference type="SUPFAM" id="SSF51735">
    <property type="entry name" value="NAD(P)-binding Rossmann-fold domains"/>
    <property type="match status" value="1"/>
</dbReference>
<dbReference type="InterPro" id="IPR011032">
    <property type="entry name" value="GroES-like_sf"/>
</dbReference>
<gene>
    <name evidence="7" type="ORF">SAMN05421854_10977</name>
</gene>
<dbReference type="InterPro" id="IPR013154">
    <property type="entry name" value="ADH-like_N"/>
</dbReference>
<dbReference type="GO" id="GO:0008270">
    <property type="term" value="F:zinc ion binding"/>
    <property type="evidence" value="ECO:0007669"/>
    <property type="project" value="InterPro"/>
</dbReference>
<dbReference type="InterPro" id="IPR013149">
    <property type="entry name" value="ADH-like_C"/>
</dbReference>
<dbReference type="EMBL" id="FOWC01000009">
    <property type="protein sequence ID" value="SFQ15073.1"/>
    <property type="molecule type" value="Genomic_DNA"/>
</dbReference>
<dbReference type="Gene3D" id="3.90.180.10">
    <property type="entry name" value="Medium-chain alcohol dehydrogenases, catalytic domain"/>
    <property type="match status" value="1"/>
</dbReference>
<name>A0A1I5W5Z2_9PSEU</name>
<organism evidence="7 8">
    <name type="scientific">Amycolatopsis rubida</name>
    <dbReference type="NCBI Taxonomy" id="112413"/>
    <lineage>
        <taxon>Bacteria</taxon>
        <taxon>Bacillati</taxon>
        <taxon>Actinomycetota</taxon>
        <taxon>Actinomycetes</taxon>
        <taxon>Pseudonocardiales</taxon>
        <taxon>Pseudonocardiaceae</taxon>
        <taxon>Amycolatopsis</taxon>
    </lineage>
</organism>
<dbReference type="Pfam" id="PF00107">
    <property type="entry name" value="ADH_zinc_N"/>
    <property type="match status" value="1"/>
</dbReference>
<proteinExistence type="inferred from homology"/>
<evidence type="ECO:0000256" key="5">
    <source>
        <dbReference type="RuleBase" id="RU361277"/>
    </source>
</evidence>
<evidence type="ECO:0000256" key="1">
    <source>
        <dbReference type="ARBA" id="ARBA00001947"/>
    </source>
</evidence>
<keyword evidence="3 5" id="KW-0862">Zinc</keyword>
<dbReference type="InterPro" id="IPR020843">
    <property type="entry name" value="ER"/>
</dbReference>
<dbReference type="PANTHER" id="PTHR43401">
    <property type="entry name" value="L-THREONINE 3-DEHYDROGENASE"/>
    <property type="match status" value="1"/>
</dbReference>
<accession>A0A1I5W5Z2</accession>
<reference evidence="8" key="1">
    <citation type="submission" date="2016-10" db="EMBL/GenBank/DDBJ databases">
        <authorList>
            <person name="Varghese N."/>
            <person name="Submissions S."/>
        </authorList>
    </citation>
    <scope>NUCLEOTIDE SEQUENCE [LARGE SCALE GENOMIC DNA]</scope>
    <source>
        <strain evidence="8">DSM 44637</strain>
    </source>
</reference>
<evidence type="ECO:0000256" key="2">
    <source>
        <dbReference type="ARBA" id="ARBA00022723"/>
    </source>
</evidence>
<dbReference type="SMART" id="SM00829">
    <property type="entry name" value="PKS_ER"/>
    <property type="match status" value="1"/>
</dbReference>
<evidence type="ECO:0000256" key="4">
    <source>
        <dbReference type="ARBA" id="ARBA00023002"/>
    </source>
</evidence>
<dbReference type="GO" id="GO:0016491">
    <property type="term" value="F:oxidoreductase activity"/>
    <property type="evidence" value="ECO:0007669"/>
    <property type="project" value="UniProtKB-KW"/>
</dbReference>
<dbReference type="Pfam" id="PF08240">
    <property type="entry name" value="ADH_N"/>
    <property type="match status" value="1"/>
</dbReference>
<comment type="similarity">
    <text evidence="5">Belongs to the zinc-containing alcohol dehydrogenase family.</text>
</comment>
<evidence type="ECO:0000256" key="3">
    <source>
        <dbReference type="ARBA" id="ARBA00022833"/>
    </source>
</evidence>
<dbReference type="CDD" id="cd08260">
    <property type="entry name" value="Zn_ADH6"/>
    <property type="match status" value="1"/>
</dbReference>
<dbReference type="InterPro" id="IPR002328">
    <property type="entry name" value="ADH_Zn_CS"/>
</dbReference>
<dbReference type="InterPro" id="IPR036291">
    <property type="entry name" value="NAD(P)-bd_dom_sf"/>
</dbReference>
<evidence type="ECO:0000313" key="8">
    <source>
        <dbReference type="Proteomes" id="UP000199137"/>
    </source>
</evidence>
<dbReference type="AlphaFoldDB" id="A0A1I5W5Z2"/>
<dbReference type="SUPFAM" id="SSF50129">
    <property type="entry name" value="GroES-like"/>
    <property type="match status" value="1"/>
</dbReference>
<sequence>MPHWGHASPGELKPVARKAASTIGPMRAVVIEEFGVLPEVREVPDPATPDGGVVIAVEATGVCRSDWHTWQGHDEAVRLPHVAGHELAGRIVEVGAGVVGWTKGDRVTVPFVCACGVCAQCAKGDQQICDDEFQPGATHWGSFAEKVAIEHAQTNLVALPDSMSSAEAAALGCRFGTAFRAVLRQGGVRAGQWVSVYGCGGVGISAVLLATAAGAKVVAVDVSPQARAAAERSGAVLSVDASAFDGPEELAAYVRERTDGGTHVSLDCLGSPATCAASVGSLRKRGRHVQAGLMPPSQGVPPIPMHRVVGGELEIVGIHGLQAYEYPELLGVVERSGIDLAGLIGTRIGLDGVPAALAAMSDPVPARAGVTVVEFG</sequence>
<keyword evidence="4" id="KW-0560">Oxidoreductase</keyword>
<keyword evidence="2 5" id="KW-0479">Metal-binding</keyword>
<dbReference type="Proteomes" id="UP000199137">
    <property type="component" value="Unassembled WGS sequence"/>
</dbReference>
<protein>
    <submittedName>
        <fullName evidence="7">Alcohol dehydrogenase</fullName>
    </submittedName>
</protein>
<comment type="cofactor">
    <cofactor evidence="1 5">
        <name>Zn(2+)</name>
        <dbReference type="ChEBI" id="CHEBI:29105"/>
    </cofactor>
</comment>
<dbReference type="InterPro" id="IPR050129">
    <property type="entry name" value="Zn_alcohol_dh"/>
</dbReference>
<dbReference type="STRING" id="112413.SAMN05421854_10977"/>
<evidence type="ECO:0000259" key="6">
    <source>
        <dbReference type="SMART" id="SM00829"/>
    </source>
</evidence>
<dbReference type="PANTHER" id="PTHR43401:SF5">
    <property type="entry name" value="ALCOHOL DEHYDROGENASE-RELATED"/>
    <property type="match status" value="1"/>
</dbReference>